<gene>
    <name evidence="1" type="ORF">SAMN05428971_3830</name>
</gene>
<evidence type="ECO:0000313" key="2">
    <source>
        <dbReference type="Proteomes" id="UP000198968"/>
    </source>
</evidence>
<dbReference type="Proteomes" id="UP000198968">
    <property type="component" value="Unassembled WGS sequence"/>
</dbReference>
<evidence type="ECO:0000313" key="1">
    <source>
        <dbReference type="EMBL" id="SFO39602.1"/>
    </source>
</evidence>
<protein>
    <submittedName>
        <fullName evidence="1">Uncharacterized protein</fullName>
    </submittedName>
</protein>
<dbReference type="AlphaFoldDB" id="A0A1I5GUB4"/>
<dbReference type="EMBL" id="FOVG01000005">
    <property type="protein sequence ID" value="SFO39602.1"/>
    <property type="molecule type" value="Genomic_DNA"/>
</dbReference>
<proteinExistence type="predicted"/>
<sequence>MSRNEVKNVKKNKWGLLCKCPLSGQATAGICEDLSEIQ</sequence>
<reference evidence="2" key="1">
    <citation type="submission" date="2016-10" db="EMBL/GenBank/DDBJ databases">
        <authorList>
            <person name="Varghese N."/>
            <person name="Submissions S."/>
        </authorList>
    </citation>
    <scope>NUCLEOTIDE SEQUENCE [LARGE SCALE GENOMIC DNA]</scope>
    <source>
        <strain evidence="2">OV426</strain>
    </source>
</reference>
<name>A0A1I5GUB4_9GAMM</name>
<keyword evidence="2" id="KW-1185">Reference proteome</keyword>
<organism evidence="1 2">
    <name type="scientific">Candidatus Pantoea varia</name>
    <dbReference type="NCBI Taxonomy" id="1881036"/>
    <lineage>
        <taxon>Bacteria</taxon>
        <taxon>Pseudomonadati</taxon>
        <taxon>Pseudomonadota</taxon>
        <taxon>Gammaproteobacteria</taxon>
        <taxon>Enterobacterales</taxon>
        <taxon>Erwiniaceae</taxon>
        <taxon>Pantoea</taxon>
    </lineage>
</organism>
<accession>A0A1I5GUB4</accession>